<gene>
    <name evidence="1" type="ORF">Sradi_5250700</name>
</gene>
<reference evidence="1" key="2">
    <citation type="journal article" date="2024" name="Plant">
        <title>Genomic evolution and insights into agronomic trait innovations of Sesamum species.</title>
        <authorList>
            <person name="Miao H."/>
            <person name="Wang L."/>
            <person name="Qu L."/>
            <person name="Liu H."/>
            <person name="Sun Y."/>
            <person name="Le M."/>
            <person name="Wang Q."/>
            <person name="Wei S."/>
            <person name="Zheng Y."/>
            <person name="Lin W."/>
            <person name="Duan Y."/>
            <person name="Cao H."/>
            <person name="Xiong S."/>
            <person name="Wang X."/>
            <person name="Wei L."/>
            <person name="Li C."/>
            <person name="Ma Q."/>
            <person name="Ju M."/>
            <person name="Zhao R."/>
            <person name="Li G."/>
            <person name="Mu C."/>
            <person name="Tian Q."/>
            <person name="Mei H."/>
            <person name="Zhang T."/>
            <person name="Gao T."/>
            <person name="Zhang H."/>
        </authorList>
    </citation>
    <scope>NUCLEOTIDE SEQUENCE</scope>
    <source>
        <strain evidence="1">G02</strain>
    </source>
</reference>
<comment type="caution">
    <text evidence="1">The sequence shown here is derived from an EMBL/GenBank/DDBJ whole genome shotgun (WGS) entry which is preliminary data.</text>
</comment>
<proteinExistence type="predicted"/>
<evidence type="ECO:0000313" key="1">
    <source>
        <dbReference type="EMBL" id="KAL0319892.1"/>
    </source>
</evidence>
<organism evidence="1">
    <name type="scientific">Sesamum radiatum</name>
    <name type="common">Black benniseed</name>
    <dbReference type="NCBI Taxonomy" id="300843"/>
    <lineage>
        <taxon>Eukaryota</taxon>
        <taxon>Viridiplantae</taxon>
        <taxon>Streptophyta</taxon>
        <taxon>Embryophyta</taxon>
        <taxon>Tracheophyta</taxon>
        <taxon>Spermatophyta</taxon>
        <taxon>Magnoliopsida</taxon>
        <taxon>eudicotyledons</taxon>
        <taxon>Gunneridae</taxon>
        <taxon>Pentapetalae</taxon>
        <taxon>asterids</taxon>
        <taxon>lamiids</taxon>
        <taxon>Lamiales</taxon>
        <taxon>Pedaliaceae</taxon>
        <taxon>Sesamum</taxon>
    </lineage>
</organism>
<name>A0AAW2LKX0_SESRA</name>
<protein>
    <submittedName>
        <fullName evidence="1">Uncharacterized protein</fullName>
    </submittedName>
</protein>
<sequence>MVPTRARARQTYNGLQLELVLKPDLLSSSSSSASFKSARAAKDVVSVEAPTKTSDQRGWFAMGRRVQRWCSACEWP</sequence>
<dbReference type="EMBL" id="JACGWJ010000024">
    <property type="protein sequence ID" value="KAL0319892.1"/>
    <property type="molecule type" value="Genomic_DNA"/>
</dbReference>
<reference evidence="1" key="1">
    <citation type="submission" date="2020-06" db="EMBL/GenBank/DDBJ databases">
        <authorList>
            <person name="Li T."/>
            <person name="Hu X."/>
            <person name="Zhang T."/>
            <person name="Song X."/>
            <person name="Zhang H."/>
            <person name="Dai N."/>
            <person name="Sheng W."/>
            <person name="Hou X."/>
            <person name="Wei L."/>
        </authorList>
    </citation>
    <scope>NUCLEOTIDE SEQUENCE</scope>
    <source>
        <strain evidence="1">G02</strain>
        <tissue evidence="1">Leaf</tissue>
    </source>
</reference>
<dbReference type="AlphaFoldDB" id="A0AAW2LKX0"/>
<accession>A0AAW2LKX0</accession>